<dbReference type="AlphaFoldDB" id="A0A9W5IPF4"/>
<comment type="caution">
    <text evidence="1">The sequence shown here is derived from an EMBL/GenBank/DDBJ whole genome shotgun (WGS) entry which is preliminary data.</text>
</comment>
<dbReference type="SUPFAM" id="SSF51735">
    <property type="entry name" value="NAD(P)-binding Rossmann-fold domains"/>
    <property type="match status" value="1"/>
</dbReference>
<accession>A0A9W5IPF4</accession>
<evidence type="ECO:0000313" key="2">
    <source>
        <dbReference type="Proteomes" id="UP000004621"/>
    </source>
</evidence>
<reference evidence="1 2" key="1">
    <citation type="submission" date="2010-01" db="EMBL/GenBank/DDBJ databases">
        <authorList>
            <person name="Weinstock G."/>
            <person name="Sodergren E."/>
            <person name="Clifton S."/>
            <person name="Fulton L."/>
            <person name="Fulton B."/>
            <person name="Courtney L."/>
            <person name="Fronick C."/>
            <person name="Harrison M."/>
            <person name="Strong C."/>
            <person name="Farmer C."/>
            <person name="Delahaunty K."/>
            <person name="Markovic C."/>
            <person name="Hall O."/>
            <person name="Minx P."/>
            <person name="Tomlinson C."/>
            <person name="Mitreva M."/>
            <person name="Nelson J."/>
            <person name="Hou S."/>
            <person name="Wollam A."/>
            <person name="Pepin K.H."/>
            <person name="Johnson M."/>
            <person name="Bhonagiri V."/>
            <person name="Nash W.E."/>
            <person name="Warren W."/>
            <person name="Chinwalla A."/>
            <person name="Mardis E.R."/>
            <person name="Wilson R.K."/>
        </authorList>
    </citation>
    <scope>NUCLEOTIDE SEQUENCE [LARGE SCALE GENOMIC DNA]</scope>
    <source>
        <strain evidence="1 2">NJ9703</strain>
    </source>
</reference>
<sequence>MKTIVIGATGATGKSLLPLLATSSEVESIDCFGRRHPDFTHQKLNSHQIDFSQPDDWRDEVQDDCLPAWEQP</sequence>
<dbReference type="Proteomes" id="UP000004621">
    <property type="component" value="Unassembled WGS sequence"/>
</dbReference>
<dbReference type="EMBL" id="ACEO02000012">
    <property type="protein sequence ID" value="EFC51312.1"/>
    <property type="molecule type" value="Genomic_DNA"/>
</dbReference>
<gene>
    <name evidence="1" type="ORF">NEISUBOT_05284</name>
</gene>
<proteinExistence type="predicted"/>
<name>A0A9W5IPF4_NEISU</name>
<evidence type="ECO:0008006" key="3">
    <source>
        <dbReference type="Google" id="ProtNLM"/>
    </source>
</evidence>
<evidence type="ECO:0000313" key="1">
    <source>
        <dbReference type="EMBL" id="EFC51312.1"/>
    </source>
</evidence>
<protein>
    <recommendedName>
        <fullName evidence="3">NAD-dependent epimerase/dehydratase domain-containing protein</fullName>
    </recommendedName>
</protein>
<dbReference type="RefSeq" id="WP_004520812.1">
    <property type="nucleotide sequence ID" value="NZ_ACEO02000012.1"/>
</dbReference>
<dbReference type="InterPro" id="IPR036291">
    <property type="entry name" value="NAD(P)-bd_dom_sf"/>
</dbReference>
<organism evidence="1 2">
    <name type="scientific">Neisseria subflava NJ9703</name>
    <dbReference type="NCBI Taxonomy" id="546268"/>
    <lineage>
        <taxon>Bacteria</taxon>
        <taxon>Pseudomonadati</taxon>
        <taxon>Pseudomonadota</taxon>
        <taxon>Betaproteobacteria</taxon>
        <taxon>Neisseriales</taxon>
        <taxon>Neisseriaceae</taxon>
        <taxon>Neisseria</taxon>
    </lineage>
</organism>
<dbReference type="Gene3D" id="3.40.50.720">
    <property type="entry name" value="NAD(P)-binding Rossmann-like Domain"/>
    <property type="match status" value="1"/>
</dbReference>